<name>A0A2P1PN04_9GAMM</name>
<dbReference type="GO" id="GO:0032506">
    <property type="term" value="P:cytokinetic process"/>
    <property type="evidence" value="ECO:0007669"/>
    <property type="project" value="TreeGrafter"/>
</dbReference>
<dbReference type="GO" id="GO:0032153">
    <property type="term" value="C:cell division site"/>
    <property type="evidence" value="ECO:0007669"/>
    <property type="project" value="TreeGrafter"/>
</dbReference>
<dbReference type="InterPro" id="IPR036680">
    <property type="entry name" value="SPOR-like_sf"/>
</dbReference>
<dbReference type="Gene3D" id="3.30.70.1070">
    <property type="entry name" value="Sporulation related repeat"/>
    <property type="match status" value="1"/>
</dbReference>
<feature type="transmembrane region" description="Helical" evidence="1">
    <location>
        <begin position="21"/>
        <end position="41"/>
    </location>
</feature>
<evidence type="ECO:0000259" key="2">
    <source>
        <dbReference type="PROSITE" id="PS51724"/>
    </source>
</evidence>
<accession>A0A2P1PN04</accession>
<keyword evidence="1" id="KW-1133">Transmembrane helix</keyword>
<reference evidence="3 4" key="2">
    <citation type="submission" date="2018-03" db="EMBL/GenBank/DDBJ databases">
        <authorList>
            <person name="Keele B.F."/>
        </authorList>
    </citation>
    <scope>NUCLEOTIDE SEQUENCE [LARGE SCALE GENOMIC DNA]</scope>
    <source>
        <strain evidence="3 4">D13</strain>
    </source>
</reference>
<dbReference type="Proteomes" id="UP000241074">
    <property type="component" value="Chromosome"/>
</dbReference>
<sequence>MAKARAQATRHHGGERGPLPWWVWLLSGILIGLGLSAIVMMKGWAPKLRNEAPTPTPPAANEIKPAAEPEKPKYGFYEVLPEMDQVVPEALVKQANQQPAQPLDANQRYMLQAASFRNGADAESLKAKLALLGLRASVQTVAINGQDYFRVRVGPFADLRELDTAKTTLESNGLQAIALKENAP</sequence>
<dbReference type="PROSITE" id="PS51724">
    <property type="entry name" value="SPOR"/>
    <property type="match status" value="1"/>
</dbReference>
<dbReference type="InterPro" id="IPR007730">
    <property type="entry name" value="SPOR-like_dom"/>
</dbReference>
<keyword evidence="1" id="KW-0472">Membrane</keyword>
<dbReference type="Pfam" id="PF05036">
    <property type="entry name" value="SPOR"/>
    <property type="match status" value="1"/>
</dbReference>
<gene>
    <name evidence="3" type="ORF">C7S18_03060</name>
</gene>
<keyword evidence="1" id="KW-0812">Transmembrane</keyword>
<dbReference type="OrthoDB" id="8558195at2"/>
<protein>
    <submittedName>
        <fullName evidence="3">Sporulation protein</fullName>
    </submittedName>
</protein>
<dbReference type="AlphaFoldDB" id="A0A2P1PN04"/>
<feature type="domain" description="SPOR" evidence="2">
    <location>
        <begin position="103"/>
        <end position="181"/>
    </location>
</feature>
<evidence type="ECO:0000256" key="1">
    <source>
        <dbReference type="SAM" id="Phobius"/>
    </source>
</evidence>
<dbReference type="KEGG" id="xba:C7S18_03060"/>
<dbReference type="EMBL" id="CP027860">
    <property type="protein sequence ID" value="AVP96234.1"/>
    <property type="molecule type" value="Genomic_DNA"/>
</dbReference>
<reference evidence="3 4" key="1">
    <citation type="submission" date="2018-03" db="EMBL/GenBank/DDBJ databases">
        <title>Ahniella affigens gen. nov., sp. nov., a gammaproteobacterium isolated from sandy soil near a stream.</title>
        <authorList>
            <person name="Ko Y."/>
            <person name="Kim J.-H."/>
        </authorList>
    </citation>
    <scope>NUCLEOTIDE SEQUENCE [LARGE SCALE GENOMIC DNA]</scope>
    <source>
        <strain evidence="3 4">D13</strain>
    </source>
</reference>
<dbReference type="SUPFAM" id="SSF110997">
    <property type="entry name" value="Sporulation related repeat"/>
    <property type="match status" value="1"/>
</dbReference>
<dbReference type="PANTHER" id="PTHR38687:SF1">
    <property type="entry name" value="CELL DIVISION PROTEIN DEDD"/>
    <property type="match status" value="1"/>
</dbReference>
<dbReference type="GO" id="GO:0030428">
    <property type="term" value="C:cell septum"/>
    <property type="evidence" value="ECO:0007669"/>
    <property type="project" value="TreeGrafter"/>
</dbReference>
<dbReference type="GO" id="GO:0042834">
    <property type="term" value="F:peptidoglycan binding"/>
    <property type="evidence" value="ECO:0007669"/>
    <property type="project" value="InterPro"/>
</dbReference>
<dbReference type="PANTHER" id="PTHR38687">
    <property type="entry name" value="CELL DIVISION PROTEIN DEDD-RELATED"/>
    <property type="match status" value="1"/>
</dbReference>
<organism evidence="3 4">
    <name type="scientific">Ahniella affigens</name>
    <dbReference type="NCBI Taxonomy" id="2021234"/>
    <lineage>
        <taxon>Bacteria</taxon>
        <taxon>Pseudomonadati</taxon>
        <taxon>Pseudomonadota</taxon>
        <taxon>Gammaproteobacteria</taxon>
        <taxon>Lysobacterales</taxon>
        <taxon>Rhodanobacteraceae</taxon>
        <taxon>Ahniella</taxon>
    </lineage>
</organism>
<dbReference type="RefSeq" id="WP_106890163.1">
    <property type="nucleotide sequence ID" value="NZ_CP027860.1"/>
</dbReference>
<keyword evidence="4" id="KW-1185">Reference proteome</keyword>
<evidence type="ECO:0000313" key="4">
    <source>
        <dbReference type="Proteomes" id="UP000241074"/>
    </source>
</evidence>
<dbReference type="InterPro" id="IPR052521">
    <property type="entry name" value="Cell_div_SPOR-domain"/>
</dbReference>
<evidence type="ECO:0000313" key="3">
    <source>
        <dbReference type="EMBL" id="AVP96234.1"/>
    </source>
</evidence>
<proteinExistence type="predicted"/>